<dbReference type="EMBL" id="AYRZ02000002">
    <property type="protein sequence ID" value="PHT90432.1"/>
    <property type="molecule type" value="Genomic_DNA"/>
</dbReference>
<feature type="domain" description="Polyphenol oxidase C-terminal" evidence="1">
    <location>
        <begin position="172"/>
        <end position="248"/>
    </location>
</feature>
<dbReference type="AlphaFoldDB" id="A0A2G3A864"/>
<proteinExistence type="predicted"/>
<dbReference type="PANTHER" id="PTHR36608">
    <property type="entry name" value="POLYPHENOL OXIDASE C, CHLOROPLASTIC-LIKE"/>
    <property type="match status" value="1"/>
</dbReference>
<reference evidence="2 3" key="2">
    <citation type="journal article" date="2017" name="Genome Biol.">
        <title>New reference genome sequences of hot pepper reveal the massive evolution of plant disease-resistance genes by retroduplication.</title>
        <authorList>
            <person name="Kim S."/>
            <person name="Park J."/>
            <person name="Yeom S.I."/>
            <person name="Kim Y.M."/>
            <person name="Seo E."/>
            <person name="Kim K.T."/>
            <person name="Kim M.S."/>
            <person name="Lee J.M."/>
            <person name="Cheong K."/>
            <person name="Shin H.S."/>
            <person name="Kim S.B."/>
            <person name="Han K."/>
            <person name="Lee J."/>
            <person name="Park M."/>
            <person name="Lee H.A."/>
            <person name="Lee H.Y."/>
            <person name="Lee Y."/>
            <person name="Oh S."/>
            <person name="Lee J.H."/>
            <person name="Choi E."/>
            <person name="Choi E."/>
            <person name="Lee S.E."/>
            <person name="Jeon J."/>
            <person name="Kim H."/>
            <person name="Choi G."/>
            <person name="Song H."/>
            <person name="Lee J."/>
            <person name="Lee S.C."/>
            <person name="Kwon J.K."/>
            <person name="Lee H.Y."/>
            <person name="Koo N."/>
            <person name="Hong Y."/>
            <person name="Kim R.W."/>
            <person name="Kang W.H."/>
            <person name="Huh J.H."/>
            <person name="Kang B.C."/>
            <person name="Yang T.J."/>
            <person name="Lee Y.H."/>
            <person name="Bennetzen J.L."/>
            <person name="Choi D."/>
        </authorList>
    </citation>
    <scope>NUCLEOTIDE SEQUENCE [LARGE SCALE GENOMIC DNA]</scope>
    <source>
        <strain evidence="3">cv. CM334</strain>
    </source>
</reference>
<dbReference type="STRING" id="4072.A0A2G3A864"/>
<organism evidence="2 3">
    <name type="scientific">Capsicum annuum</name>
    <name type="common">Capsicum pepper</name>
    <dbReference type="NCBI Taxonomy" id="4072"/>
    <lineage>
        <taxon>Eukaryota</taxon>
        <taxon>Viridiplantae</taxon>
        <taxon>Streptophyta</taxon>
        <taxon>Embryophyta</taxon>
        <taxon>Tracheophyta</taxon>
        <taxon>Spermatophyta</taxon>
        <taxon>Magnoliopsida</taxon>
        <taxon>eudicotyledons</taxon>
        <taxon>Gunneridae</taxon>
        <taxon>Pentapetalae</taxon>
        <taxon>asterids</taxon>
        <taxon>lamiids</taxon>
        <taxon>Solanales</taxon>
        <taxon>Solanaceae</taxon>
        <taxon>Solanoideae</taxon>
        <taxon>Capsiceae</taxon>
        <taxon>Capsicum</taxon>
    </lineage>
</organism>
<gene>
    <name evidence="2" type="ORF">T459_05545</name>
</gene>
<evidence type="ECO:0000313" key="2">
    <source>
        <dbReference type="EMBL" id="PHT90432.1"/>
    </source>
</evidence>
<protein>
    <recommendedName>
        <fullName evidence="1">Polyphenol oxidase C-terminal domain-containing protein</fullName>
    </recommendedName>
</protein>
<reference evidence="2 3" key="1">
    <citation type="journal article" date="2014" name="Nat. Genet.">
        <title>Genome sequence of the hot pepper provides insights into the evolution of pungency in Capsicum species.</title>
        <authorList>
            <person name="Kim S."/>
            <person name="Park M."/>
            <person name="Yeom S.I."/>
            <person name="Kim Y.M."/>
            <person name="Lee J.M."/>
            <person name="Lee H.A."/>
            <person name="Seo E."/>
            <person name="Choi J."/>
            <person name="Cheong K."/>
            <person name="Kim K.T."/>
            <person name="Jung K."/>
            <person name="Lee G.W."/>
            <person name="Oh S.K."/>
            <person name="Bae C."/>
            <person name="Kim S.B."/>
            <person name="Lee H.Y."/>
            <person name="Kim S.Y."/>
            <person name="Kim M.S."/>
            <person name="Kang B.C."/>
            <person name="Jo Y.D."/>
            <person name="Yang H.B."/>
            <person name="Jeong H.J."/>
            <person name="Kang W.H."/>
            <person name="Kwon J.K."/>
            <person name="Shin C."/>
            <person name="Lim J.Y."/>
            <person name="Park J.H."/>
            <person name="Huh J.H."/>
            <person name="Kim J.S."/>
            <person name="Kim B.D."/>
            <person name="Cohen O."/>
            <person name="Paran I."/>
            <person name="Suh M.C."/>
            <person name="Lee S.B."/>
            <person name="Kim Y.K."/>
            <person name="Shin Y."/>
            <person name="Noh S.J."/>
            <person name="Park J."/>
            <person name="Seo Y.S."/>
            <person name="Kwon S.Y."/>
            <person name="Kim H.A."/>
            <person name="Park J.M."/>
            <person name="Kim H.J."/>
            <person name="Choi S.B."/>
            <person name="Bosland P.W."/>
            <person name="Reeves G."/>
            <person name="Jo S.H."/>
            <person name="Lee B.W."/>
            <person name="Cho H.T."/>
            <person name="Choi H.S."/>
            <person name="Lee M.S."/>
            <person name="Yu Y."/>
            <person name="Do Choi Y."/>
            <person name="Park B.S."/>
            <person name="van Deynze A."/>
            <person name="Ashrafi H."/>
            <person name="Hill T."/>
            <person name="Kim W.T."/>
            <person name="Pai H.S."/>
            <person name="Ahn H.K."/>
            <person name="Yeam I."/>
            <person name="Giovannoni J.J."/>
            <person name="Rose J.K."/>
            <person name="Sorensen I."/>
            <person name="Lee S.J."/>
            <person name="Kim R.W."/>
            <person name="Choi I.Y."/>
            <person name="Choi B.S."/>
            <person name="Lim J.S."/>
            <person name="Lee Y.H."/>
            <person name="Choi D."/>
        </authorList>
    </citation>
    <scope>NUCLEOTIDE SEQUENCE [LARGE SCALE GENOMIC DNA]</scope>
    <source>
        <strain evidence="3">cv. CM334</strain>
    </source>
</reference>
<dbReference type="InterPro" id="IPR022740">
    <property type="entry name" value="Polyphenol_oxidase_C"/>
</dbReference>
<dbReference type="GO" id="GO:0004097">
    <property type="term" value="F:catechol oxidase activity"/>
    <property type="evidence" value="ECO:0007669"/>
    <property type="project" value="InterPro"/>
</dbReference>
<sequence>MDGEGTVCLLEGILYVALSNKDLRKCNVSKKQDTGARIYGQLYCYATYVTMYMFIFRNTRYEHSDLASQCIHRYENVRYKIYAEGQTCRRLMPIKQYCPIKDNDKCRSIKHVVDWGILMNKRGGEAAPEDGGTVWIVVFVEGTPMKVVFVGFADEAPVLSWWRIRIGSKSIKKDETLISPANVKFAGSFVNVPHRSHDKGEKKCKTRLKLAITELLKDLDAENDENVLVTFVPKNDSGAFKIGGVKIVLDN</sequence>
<comment type="caution">
    <text evidence="2">The sequence shown here is derived from an EMBL/GenBank/DDBJ whole genome shotgun (WGS) entry which is preliminary data.</text>
</comment>
<name>A0A2G3A864_CAPAN</name>
<dbReference type="Pfam" id="PF12143">
    <property type="entry name" value="PPO1_KFDV"/>
    <property type="match status" value="1"/>
</dbReference>
<dbReference type="Proteomes" id="UP000222542">
    <property type="component" value="Unassembled WGS sequence"/>
</dbReference>
<dbReference type="PANTHER" id="PTHR36608:SF1">
    <property type="entry name" value="POLYPHENOL OXIDASE C, CHLOROPLASTIC-LIKE"/>
    <property type="match status" value="1"/>
</dbReference>
<keyword evidence="3" id="KW-1185">Reference proteome</keyword>
<dbReference type="Gramene" id="PHT90432">
    <property type="protein sequence ID" value="PHT90432"/>
    <property type="gene ID" value="T459_05545"/>
</dbReference>
<evidence type="ECO:0000313" key="3">
    <source>
        <dbReference type="Proteomes" id="UP000222542"/>
    </source>
</evidence>
<accession>A0A2G3A864</accession>
<evidence type="ECO:0000259" key="1">
    <source>
        <dbReference type="Pfam" id="PF12143"/>
    </source>
</evidence>